<name>A0A098S9K9_9BACT</name>
<evidence type="ECO:0000313" key="2">
    <source>
        <dbReference type="EMBL" id="KGE89269.1"/>
    </source>
</evidence>
<dbReference type="OrthoDB" id="9810174at2"/>
<proteinExistence type="predicted"/>
<keyword evidence="3" id="KW-1185">Reference proteome</keyword>
<comment type="caution">
    <text evidence="2">The sequence shown here is derived from an EMBL/GenBank/DDBJ whole genome shotgun (WGS) entry which is preliminary data.</text>
</comment>
<dbReference type="EMBL" id="JPOS01000010">
    <property type="protein sequence ID" value="KGE89269.1"/>
    <property type="molecule type" value="Genomic_DNA"/>
</dbReference>
<dbReference type="AlphaFoldDB" id="A0A098S9K9"/>
<dbReference type="RefSeq" id="WP_044216334.1">
    <property type="nucleotide sequence ID" value="NZ_JBKAGJ010000047.1"/>
</dbReference>
<gene>
    <name evidence="2" type="ORF">IX84_02730</name>
</gene>
<organism evidence="2 3">
    <name type="scientific">Phaeodactylibacter xiamenensis</name>
    <dbReference type="NCBI Taxonomy" id="1524460"/>
    <lineage>
        <taxon>Bacteria</taxon>
        <taxon>Pseudomonadati</taxon>
        <taxon>Bacteroidota</taxon>
        <taxon>Saprospiria</taxon>
        <taxon>Saprospirales</taxon>
        <taxon>Haliscomenobacteraceae</taxon>
        <taxon>Phaeodactylibacter</taxon>
    </lineage>
</organism>
<evidence type="ECO:0000313" key="3">
    <source>
        <dbReference type="Proteomes" id="UP000029736"/>
    </source>
</evidence>
<sequence length="301" mass="31340">MKNLYFILCLLFAGSATVQAQIALSVQGTVQNFDGTAVDNGEYDITFKLYETDAGGTAIWETTETVNVVGGVYSVLLGESTPLDIPFNTTYHLGITLPGGPELMPRAQLTSSPYALSVVGQDNTFPSTGPVGVGTTQPESQQALHVVGNTKLQGNLGITGTVTGNNVNFTNINTTGSINAGGSINADGSINAGGDIRANNGKPVTVGDEKLRIIRGSVNANGTIEIGSGFTVNLNSNTGVYTITFNSAFSSRPVVTVSGAAPLNLPAVDFMTPNSFRVQNWQPNVGWGGQAPFFFIAVGPR</sequence>
<keyword evidence="1" id="KW-0732">Signal</keyword>
<reference evidence="2 3" key="1">
    <citation type="journal article" date="2014" name="Int. J. Syst. Evol. Microbiol.">
        <title>Phaeodactylibacter xiamenensis gen. nov., sp. nov., a member of the family Saprospiraceae isolated from the marine alga Phaeodactylum tricornutum.</title>
        <authorList>
            <person name="Chen Z.Jr."/>
            <person name="Lei X."/>
            <person name="Lai Q."/>
            <person name="Li Y."/>
            <person name="Zhang B."/>
            <person name="Zhang J."/>
            <person name="Zhang H."/>
            <person name="Yang L."/>
            <person name="Zheng W."/>
            <person name="Tian Y."/>
            <person name="Yu Z."/>
            <person name="Xu H.Jr."/>
            <person name="Zheng T."/>
        </authorList>
    </citation>
    <scope>NUCLEOTIDE SEQUENCE [LARGE SCALE GENOMIC DNA]</scope>
    <source>
        <strain evidence="2 3">KD52</strain>
    </source>
</reference>
<feature type="signal peptide" evidence="1">
    <location>
        <begin position="1"/>
        <end position="20"/>
    </location>
</feature>
<protein>
    <submittedName>
        <fullName evidence="2">Uncharacterized protein</fullName>
    </submittedName>
</protein>
<accession>A0A098S9K9</accession>
<dbReference type="Proteomes" id="UP000029736">
    <property type="component" value="Unassembled WGS sequence"/>
</dbReference>
<evidence type="ECO:0000256" key="1">
    <source>
        <dbReference type="SAM" id="SignalP"/>
    </source>
</evidence>
<feature type="chain" id="PRO_5001940035" evidence="1">
    <location>
        <begin position="21"/>
        <end position="301"/>
    </location>
</feature>